<proteinExistence type="predicted"/>
<gene>
    <name evidence="1" type="ORF">US40_C0002G0001</name>
</gene>
<organism evidence="1 2">
    <name type="scientific">Candidatus Roizmanbacteria bacterium GW2011_GWC2_37_13</name>
    <dbReference type="NCBI Taxonomy" id="1618486"/>
    <lineage>
        <taxon>Bacteria</taxon>
        <taxon>Candidatus Roizmaniibacteriota</taxon>
    </lineage>
</organism>
<dbReference type="EMBL" id="LBSV01000002">
    <property type="protein sequence ID" value="KKQ26467.1"/>
    <property type="molecule type" value="Genomic_DNA"/>
</dbReference>
<sequence length="52" mass="6380">MVMVFFLTAYRYHRLANRVQDLQEAEKELNKERTFLKYFGPTIPIYKRPKDN</sequence>
<accession>A0A0G0G8X4</accession>
<evidence type="ECO:0000313" key="2">
    <source>
        <dbReference type="Proteomes" id="UP000034917"/>
    </source>
</evidence>
<comment type="caution">
    <text evidence="1">The sequence shown here is derived from an EMBL/GenBank/DDBJ whole genome shotgun (WGS) entry which is preliminary data.</text>
</comment>
<dbReference type="AlphaFoldDB" id="A0A0G0G8X4"/>
<evidence type="ECO:0000313" key="1">
    <source>
        <dbReference type="EMBL" id="KKQ26467.1"/>
    </source>
</evidence>
<protein>
    <submittedName>
        <fullName evidence="1">Uncharacterized protein</fullName>
    </submittedName>
</protein>
<name>A0A0G0G8X4_9BACT</name>
<dbReference type="Proteomes" id="UP000034917">
    <property type="component" value="Unassembled WGS sequence"/>
</dbReference>
<reference evidence="1 2" key="1">
    <citation type="journal article" date="2015" name="Nature">
        <title>rRNA introns, odd ribosomes, and small enigmatic genomes across a large radiation of phyla.</title>
        <authorList>
            <person name="Brown C.T."/>
            <person name="Hug L.A."/>
            <person name="Thomas B.C."/>
            <person name="Sharon I."/>
            <person name="Castelle C.J."/>
            <person name="Singh A."/>
            <person name="Wilkins M.J."/>
            <person name="Williams K.H."/>
            <person name="Banfield J.F."/>
        </authorList>
    </citation>
    <scope>NUCLEOTIDE SEQUENCE [LARGE SCALE GENOMIC DNA]</scope>
</reference>